<reference evidence="6 7" key="1">
    <citation type="journal article" date="2015" name="Genome Announc.">
        <title>Expanding the biotechnology potential of lactobacilli through comparative genomics of 213 strains and associated genera.</title>
        <authorList>
            <person name="Sun Z."/>
            <person name="Harris H.M."/>
            <person name="McCann A."/>
            <person name="Guo C."/>
            <person name="Argimon S."/>
            <person name="Zhang W."/>
            <person name="Yang X."/>
            <person name="Jeffery I.B."/>
            <person name="Cooney J.C."/>
            <person name="Kagawa T.F."/>
            <person name="Liu W."/>
            <person name="Song Y."/>
            <person name="Salvetti E."/>
            <person name="Wrobel A."/>
            <person name="Rasinkangas P."/>
            <person name="Parkhill J."/>
            <person name="Rea M.C."/>
            <person name="O'Sullivan O."/>
            <person name="Ritari J."/>
            <person name="Douillard F.P."/>
            <person name="Paul Ross R."/>
            <person name="Yang R."/>
            <person name="Briner A.E."/>
            <person name="Felis G.E."/>
            <person name="de Vos W.M."/>
            <person name="Barrangou R."/>
            <person name="Klaenhammer T.R."/>
            <person name="Caufield P.W."/>
            <person name="Cui Y."/>
            <person name="Zhang H."/>
            <person name="O'Toole P.W."/>
        </authorList>
    </citation>
    <scope>NUCLEOTIDE SEQUENCE [LARGE SCALE GENOMIC DNA]</scope>
    <source>
        <strain evidence="6 7">JCM 15530</strain>
    </source>
</reference>
<protein>
    <recommendedName>
        <fullName evidence="5">HhH-GPD domain-containing protein</fullName>
    </recommendedName>
</protein>
<organism evidence="6 7">
    <name type="scientific">Secundilactobacillus kimchicus JCM 15530</name>
    <dbReference type="NCBI Taxonomy" id="1302272"/>
    <lineage>
        <taxon>Bacteria</taxon>
        <taxon>Bacillati</taxon>
        <taxon>Bacillota</taxon>
        <taxon>Bacilli</taxon>
        <taxon>Lactobacillales</taxon>
        <taxon>Lactobacillaceae</taxon>
        <taxon>Secundilactobacillus</taxon>
    </lineage>
</organism>
<dbReference type="PANTHER" id="PTHR10359">
    <property type="entry name" value="A/G-SPECIFIC ADENINE GLYCOSYLASE/ENDONUCLEASE III"/>
    <property type="match status" value="1"/>
</dbReference>
<dbReference type="GO" id="GO:0051539">
    <property type="term" value="F:4 iron, 4 sulfur cluster binding"/>
    <property type="evidence" value="ECO:0007669"/>
    <property type="project" value="UniProtKB-KW"/>
</dbReference>
<dbReference type="CDD" id="cd00056">
    <property type="entry name" value="ENDO3c"/>
    <property type="match status" value="1"/>
</dbReference>
<evidence type="ECO:0000259" key="5">
    <source>
        <dbReference type="SMART" id="SM00478"/>
    </source>
</evidence>
<dbReference type="InterPro" id="IPR003265">
    <property type="entry name" value="HhH-GPD_domain"/>
</dbReference>
<evidence type="ECO:0000256" key="4">
    <source>
        <dbReference type="ARBA" id="ARBA00023014"/>
    </source>
</evidence>
<evidence type="ECO:0000313" key="7">
    <source>
        <dbReference type="Proteomes" id="UP000050911"/>
    </source>
</evidence>
<evidence type="ECO:0000256" key="1">
    <source>
        <dbReference type="ARBA" id="ARBA00022485"/>
    </source>
</evidence>
<dbReference type="PATRIC" id="fig|1302272.5.peg.1607"/>
<dbReference type="SUPFAM" id="SSF48150">
    <property type="entry name" value="DNA-glycosylase"/>
    <property type="match status" value="1"/>
</dbReference>
<dbReference type="GO" id="GO:0006284">
    <property type="term" value="P:base-excision repair"/>
    <property type="evidence" value="ECO:0007669"/>
    <property type="project" value="InterPro"/>
</dbReference>
<dbReference type="SMART" id="SM00478">
    <property type="entry name" value="ENDO3c"/>
    <property type="match status" value="1"/>
</dbReference>
<dbReference type="InterPro" id="IPR011257">
    <property type="entry name" value="DNA_glycosylase"/>
</dbReference>
<dbReference type="Gene3D" id="1.10.1670.10">
    <property type="entry name" value="Helix-hairpin-Helix base-excision DNA repair enzymes (C-terminal)"/>
    <property type="match status" value="1"/>
</dbReference>
<evidence type="ECO:0000313" key="6">
    <source>
        <dbReference type="EMBL" id="KRK48483.1"/>
    </source>
</evidence>
<dbReference type="Proteomes" id="UP000050911">
    <property type="component" value="Unassembled WGS sequence"/>
</dbReference>
<dbReference type="InterPro" id="IPR023170">
    <property type="entry name" value="HhH_base_excis_C"/>
</dbReference>
<evidence type="ECO:0000256" key="3">
    <source>
        <dbReference type="ARBA" id="ARBA00023004"/>
    </source>
</evidence>
<keyword evidence="3" id="KW-0408">Iron</keyword>
<keyword evidence="7" id="KW-1185">Reference proteome</keyword>
<name>A0A0R1HV95_9LACO</name>
<dbReference type="Gene3D" id="1.10.340.30">
    <property type="entry name" value="Hypothetical protein, domain 2"/>
    <property type="match status" value="1"/>
</dbReference>
<dbReference type="EMBL" id="AZCX01000003">
    <property type="protein sequence ID" value="KRK48483.1"/>
    <property type="molecule type" value="Genomic_DNA"/>
</dbReference>
<feature type="domain" description="HhH-GPD" evidence="5">
    <location>
        <begin position="69"/>
        <end position="225"/>
    </location>
</feature>
<dbReference type="AlphaFoldDB" id="A0A0R1HV95"/>
<dbReference type="GO" id="GO:0003824">
    <property type="term" value="F:catalytic activity"/>
    <property type="evidence" value="ECO:0007669"/>
    <property type="project" value="InterPro"/>
</dbReference>
<sequence length="239" mass="27808">MPAGIRAFLMVVISRQSGPSWYHLIVKWGSKMTFEESARRVLDHLVAHYGPQHWWEDGETVKDWVTMILIQQATAQNVERALANLAPYLTFERLNQLTSDELNELVRPAGFYKQKTRSIQAMLAWWRTYHNDVSAFQSISTPDLRRSLLSVRGIGPETADVMLLYIFERRVFIADQYALRLFKRLGLGDFANYAALSVATEPLLVEPDWVTVREWHAVIDEHGKQYRKRPDMDETWLLN</sequence>
<dbReference type="GO" id="GO:0046872">
    <property type="term" value="F:metal ion binding"/>
    <property type="evidence" value="ECO:0007669"/>
    <property type="project" value="UniProtKB-KW"/>
</dbReference>
<proteinExistence type="predicted"/>
<gene>
    <name evidence="6" type="ORF">FC96_GL001590</name>
</gene>
<dbReference type="PANTHER" id="PTHR10359:SF19">
    <property type="entry name" value="DNA REPAIR GLYCOSYLASE MJ1434-RELATED"/>
    <property type="match status" value="1"/>
</dbReference>
<evidence type="ECO:0000256" key="2">
    <source>
        <dbReference type="ARBA" id="ARBA00022723"/>
    </source>
</evidence>
<accession>A0A0R1HV95</accession>
<keyword evidence="2" id="KW-0479">Metal-binding</keyword>
<dbReference type="STRING" id="1302272.FC96_GL001590"/>
<dbReference type="PIRSF" id="PIRSF001435">
    <property type="entry name" value="Nth"/>
    <property type="match status" value="1"/>
</dbReference>
<dbReference type="Pfam" id="PF00730">
    <property type="entry name" value="HhH-GPD"/>
    <property type="match status" value="1"/>
</dbReference>
<comment type="caution">
    <text evidence="6">The sequence shown here is derived from an EMBL/GenBank/DDBJ whole genome shotgun (WGS) entry which is preliminary data.</text>
</comment>
<keyword evidence="4" id="KW-0411">Iron-sulfur</keyword>
<keyword evidence="1" id="KW-0004">4Fe-4S</keyword>